<name>A0ABS9VAL8_9BACT</name>
<gene>
    <name evidence="1" type="ORF">MM213_08325</name>
</gene>
<dbReference type="EMBL" id="JAKZGO010000005">
    <property type="protein sequence ID" value="MCH7413486.1"/>
    <property type="molecule type" value="Genomic_DNA"/>
</dbReference>
<comment type="caution">
    <text evidence="1">The sequence shown here is derived from an EMBL/GenBank/DDBJ whole genome shotgun (WGS) entry which is preliminary data.</text>
</comment>
<protein>
    <submittedName>
        <fullName evidence="1">Uncharacterized protein</fullName>
    </submittedName>
</protein>
<reference evidence="1" key="1">
    <citation type="submission" date="2022-03" db="EMBL/GenBank/DDBJ databases">
        <title>De novo assembled genomes of Belliella spp. (Cyclobacteriaceae) strains.</title>
        <authorList>
            <person name="Szabo A."/>
            <person name="Korponai K."/>
            <person name="Felfoldi T."/>
        </authorList>
    </citation>
    <scope>NUCLEOTIDE SEQUENCE</scope>
    <source>
        <strain evidence="1">DSM 111903</strain>
    </source>
</reference>
<accession>A0ABS9VAL8</accession>
<evidence type="ECO:0000313" key="2">
    <source>
        <dbReference type="Proteomes" id="UP001165430"/>
    </source>
</evidence>
<sequence>MKKMFLSTFVLVLLVTGFFIYQLNKHKVQNSMWEKWNFPYLDQINDSRTFEVSGYEFIKITDKDLGLKNRMSIYPSENWNNKETSDDPHFWTQESRVFYNKDKALFAVEVQYQAVWILFNTKGEIIEDIAEEDYPNGNYQSWVMVNNLGNYYRFANQNTDIDVVFFAKQRYNWSRHNPLANIGSPTGGHGSYWWWFGNAFMKIPLEKEAFVFKTDGQMVGYTSDTPDYKVMIDLYKIPKEYTNGKEAVLIYQGKSFENMNDGLFMIREKD</sequence>
<keyword evidence="2" id="KW-1185">Reference proteome</keyword>
<dbReference type="RefSeq" id="WP_241411283.1">
    <property type="nucleotide sequence ID" value="NZ_JAKZGO010000005.1"/>
</dbReference>
<evidence type="ECO:0000313" key="1">
    <source>
        <dbReference type="EMBL" id="MCH7413486.1"/>
    </source>
</evidence>
<organism evidence="1 2">
    <name type="scientific">Belliella alkalica</name>
    <dbReference type="NCBI Taxonomy" id="1730871"/>
    <lineage>
        <taxon>Bacteria</taxon>
        <taxon>Pseudomonadati</taxon>
        <taxon>Bacteroidota</taxon>
        <taxon>Cytophagia</taxon>
        <taxon>Cytophagales</taxon>
        <taxon>Cyclobacteriaceae</taxon>
        <taxon>Belliella</taxon>
    </lineage>
</organism>
<dbReference type="Proteomes" id="UP001165430">
    <property type="component" value="Unassembled WGS sequence"/>
</dbReference>
<proteinExistence type="predicted"/>